<dbReference type="OrthoDB" id="5511415at2"/>
<dbReference type="InterPro" id="IPR039422">
    <property type="entry name" value="MarR/SlyA-like"/>
</dbReference>
<keyword evidence="3" id="KW-1185">Reference proteome</keyword>
<evidence type="ECO:0000259" key="1">
    <source>
        <dbReference type="PROSITE" id="PS50995"/>
    </source>
</evidence>
<evidence type="ECO:0000313" key="2">
    <source>
        <dbReference type="EMBL" id="AQQ15168.1"/>
    </source>
</evidence>
<feature type="domain" description="HTH marR-type" evidence="1">
    <location>
        <begin position="11"/>
        <end position="142"/>
    </location>
</feature>
<dbReference type="PANTHER" id="PTHR33164:SF99">
    <property type="entry name" value="MARR FAMILY REGULATORY PROTEIN"/>
    <property type="match status" value="1"/>
</dbReference>
<dbReference type="GO" id="GO:0006950">
    <property type="term" value="P:response to stress"/>
    <property type="evidence" value="ECO:0007669"/>
    <property type="project" value="TreeGrafter"/>
</dbReference>
<dbReference type="PANTHER" id="PTHR33164">
    <property type="entry name" value="TRANSCRIPTIONAL REGULATOR, MARR FAMILY"/>
    <property type="match status" value="1"/>
</dbReference>
<dbReference type="InterPro" id="IPR036388">
    <property type="entry name" value="WH-like_DNA-bd_sf"/>
</dbReference>
<dbReference type="InterPro" id="IPR000835">
    <property type="entry name" value="HTH_MarR-typ"/>
</dbReference>
<dbReference type="Pfam" id="PF12802">
    <property type="entry name" value="MarR_2"/>
    <property type="match status" value="1"/>
</dbReference>
<dbReference type="SMART" id="SM00347">
    <property type="entry name" value="HTH_MARR"/>
    <property type="match status" value="1"/>
</dbReference>
<reference evidence="2 3" key="1">
    <citation type="submission" date="2016-12" db="EMBL/GenBank/DDBJ databases">
        <authorList>
            <person name="Song W.-J."/>
            <person name="Kurnit D.M."/>
        </authorList>
    </citation>
    <scope>NUCLEOTIDE SEQUENCE [LARGE SCALE GENOMIC DNA]</scope>
    <source>
        <strain evidence="2 3">DSM 30827</strain>
    </source>
</reference>
<dbReference type="KEGG" id="cgv:CGLAU_06005"/>
<gene>
    <name evidence="2" type="ORF">CGLAU_06005</name>
</gene>
<evidence type="ECO:0000313" key="3">
    <source>
        <dbReference type="Proteomes" id="UP000217209"/>
    </source>
</evidence>
<dbReference type="Gene3D" id="1.10.10.10">
    <property type="entry name" value="Winged helix-like DNA-binding domain superfamily/Winged helix DNA-binding domain"/>
    <property type="match status" value="1"/>
</dbReference>
<dbReference type="AlphaFoldDB" id="A0A1Q2HWE5"/>
<name>A0A1Q2HWE5_9CORY</name>
<dbReference type="InterPro" id="IPR036390">
    <property type="entry name" value="WH_DNA-bd_sf"/>
</dbReference>
<dbReference type="GO" id="GO:0003700">
    <property type="term" value="F:DNA-binding transcription factor activity"/>
    <property type="evidence" value="ECO:0007669"/>
    <property type="project" value="InterPro"/>
</dbReference>
<dbReference type="SUPFAM" id="SSF46785">
    <property type="entry name" value="Winged helix' DNA-binding domain"/>
    <property type="match status" value="1"/>
</dbReference>
<accession>A0A1Q2HWE5</accession>
<protein>
    <submittedName>
        <fullName evidence="2">MarR family protein</fullName>
    </submittedName>
</protein>
<dbReference type="PROSITE" id="PS50995">
    <property type="entry name" value="HTH_MARR_2"/>
    <property type="match status" value="1"/>
</dbReference>
<dbReference type="RefSeq" id="WP_095659895.1">
    <property type="nucleotide sequence ID" value="NZ_CP019688.1"/>
</dbReference>
<dbReference type="EMBL" id="CP019688">
    <property type="protein sequence ID" value="AQQ15168.1"/>
    <property type="molecule type" value="Genomic_DNA"/>
</dbReference>
<dbReference type="Proteomes" id="UP000217209">
    <property type="component" value="Chromosome"/>
</dbReference>
<sequence>MPGRTPEGDALTNLVMPVFELAAALDNAASSITEGSQITPALWQVLGLLIDEPLTVAVIARRLGRARQSVQRLANVAVETGIAEWRENPEHKRSQLLALTSHGYAELASLRPRQHQWANEVAAKLGDQDLLHLSQLVKELTEAIRDEAD</sequence>
<organism evidence="2 3">
    <name type="scientific">Corynebacterium glaucum</name>
    <dbReference type="NCBI Taxonomy" id="187491"/>
    <lineage>
        <taxon>Bacteria</taxon>
        <taxon>Bacillati</taxon>
        <taxon>Actinomycetota</taxon>
        <taxon>Actinomycetes</taxon>
        <taxon>Mycobacteriales</taxon>
        <taxon>Corynebacteriaceae</taxon>
        <taxon>Corynebacterium</taxon>
    </lineage>
</organism>
<proteinExistence type="predicted"/>